<feature type="domain" description="PAS" evidence="6">
    <location>
        <begin position="155"/>
        <end position="225"/>
    </location>
</feature>
<dbReference type="InterPro" id="IPR013655">
    <property type="entry name" value="PAS_fold_3"/>
</dbReference>
<dbReference type="Proteomes" id="UP000320393">
    <property type="component" value="Unassembled WGS sequence"/>
</dbReference>
<dbReference type="InterPro" id="IPR052155">
    <property type="entry name" value="Biofilm_reg_signaling"/>
</dbReference>
<feature type="domain" description="Response regulatory" evidence="5">
    <location>
        <begin position="22"/>
        <end position="137"/>
    </location>
</feature>
<feature type="region of interest" description="Disordered" evidence="4">
    <location>
        <begin position="577"/>
        <end position="613"/>
    </location>
</feature>
<dbReference type="SMART" id="SM00065">
    <property type="entry name" value="GAF"/>
    <property type="match status" value="1"/>
</dbReference>
<dbReference type="PROSITE" id="PS50110">
    <property type="entry name" value="RESPONSE_REGULATORY"/>
    <property type="match status" value="1"/>
</dbReference>
<dbReference type="InterPro" id="IPR000700">
    <property type="entry name" value="PAS-assoc_C"/>
</dbReference>
<comment type="caution">
    <text evidence="3">Lacks conserved residue(s) required for the propagation of feature annotation.</text>
</comment>
<dbReference type="CDD" id="cd00156">
    <property type="entry name" value="REC"/>
    <property type="match status" value="1"/>
</dbReference>
<dbReference type="EMBL" id="VBAM01000162">
    <property type="protein sequence ID" value="TMJ13355.1"/>
    <property type="molecule type" value="Genomic_DNA"/>
</dbReference>
<dbReference type="Pfam" id="PF00072">
    <property type="entry name" value="Response_reg"/>
    <property type="match status" value="1"/>
</dbReference>
<evidence type="ECO:0000256" key="4">
    <source>
        <dbReference type="SAM" id="MobiDB-lite"/>
    </source>
</evidence>
<dbReference type="InterPro" id="IPR000014">
    <property type="entry name" value="PAS"/>
</dbReference>
<feature type="domain" description="PAC" evidence="7">
    <location>
        <begin position="350"/>
        <end position="402"/>
    </location>
</feature>
<dbReference type="SMART" id="SM00086">
    <property type="entry name" value="PAC"/>
    <property type="match status" value="2"/>
</dbReference>
<keyword evidence="1" id="KW-0808">Transferase</keyword>
<feature type="domain" description="PAC" evidence="7">
    <location>
        <begin position="229"/>
        <end position="280"/>
    </location>
</feature>
<evidence type="ECO:0000313" key="8">
    <source>
        <dbReference type="EMBL" id="TMJ13355.1"/>
    </source>
</evidence>
<dbReference type="InterPro" id="IPR013767">
    <property type="entry name" value="PAS_fold"/>
</dbReference>
<dbReference type="GO" id="GO:0006355">
    <property type="term" value="P:regulation of DNA-templated transcription"/>
    <property type="evidence" value="ECO:0007669"/>
    <property type="project" value="InterPro"/>
</dbReference>
<organism evidence="8 9">
    <name type="scientific">Candidatus Segetimicrobium genomatis</name>
    <dbReference type="NCBI Taxonomy" id="2569760"/>
    <lineage>
        <taxon>Bacteria</taxon>
        <taxon>Bacillati</taxon>
        <taxon>Candidatus Sysuimicrobiota</taxon>
        <taxon>Candidatus Sysuimicrobiia</taxon>
        <taxon>Candidatus Sysuimicrobiales</taxon>
        <taxon>Candidatus Segetimicrobiaceae</taxon>
        <taxon>Candidatus Segetimicrobium</taxon>
    </lineage>
</organism>
<evidence type="ECO:0000259" key="5">
    <source>
        <dbReference type="PROSITE" id="PS50110"/>
    </source>
</evidence>
<evidence type="ECO:0000259" key="7">
    <source>
        <dbReference type="PROSITE" id="PS50113"/>
    </source>
</evidence>
<dbReference type="PROSITE" id="PS50113">
    <property type="entry name" value="PAC"/>
    <property type="match status" value="2"/>
</dbReference>
<dbReference type="InterPro" id="IPR011006">
    <property type="entry name" value="CheY-like_superfamily"/>
</dbReference>
<dbReference type="Gene3D" id="3.40.50.2300">
    <property type="match status" value="1"/>
</dbReference>
<dbReference type="CDD" id="cd00130">
    <property type="entry name" value="PAS"/>
    <property type="match status" value="2"/>
</dbReference>
<dbReference type="GO" id="GO:0016301">
    <property type="term" value="F:kinase activity"/>
    <property type="evidence" value="ECO:0007669"/>
    <property type="project" value="UniProtKB-KW"/>
</dbReference>
<dbReference type="SMART" id="SM00091">
    <property type="entry name" value="PAS"/>
    <property type="match status" value="2"/>
</dbReference>
<evidence type="ECO:0000259" key="6">
    <source>
        <dbReference type="PROSITE" id="PS50112"/>
    </source>
</evidence>
<dbReference type="PROSITE" id="PS50112">
    <property type="entry name" value="PAS"/>
    <property type="match status" value="2"/>
</dbReference>
<dbReference type="SMART" id="SM00448">
    <property type="entry name" value="REC"/>
    <property type="match status" value="1"/>
</dbReference>
<dbReference type="Pfam" id="PF08447">
    <property type="entry name" value="PAS_3"/>
    <property type="match status" value="1"/>
</dbReference>
<feature type="domain" description="PAS" evidence="6">
    <location>
        <begin position="277"/>
        <end position="347"/>
    </location>
</feature>
<name>A0A537LZD8_9BACT</name>
<proteinExistence type="predicted"/>
<evidence type="ECO:0000313" key="9">
    <source>
        <dbReference type="Proteomes" id="UP000320393"/>
    </source>
</evidence>
<dbReference type="NCBIfam" id="TIGR00229">
    <property type="entry name" value="sensory_box"/>
    <property type="match status" value="2"/>
</dbReference>
<sequence>MSRTLPKGAPSAFGDPMATSIRVLIWEDIPADAELMVQELRKAGFILSWERVDTEEHFLTRLALAPDIVLAAYALPQCSGLRALRILRQLRPEIPCILVSEATGEETAVACLQEGAVDYVRKDRLGHLGQAVRRALEQKRLRAVEQEALGAQQRSKDRFRALIEHSADVIVLLDPIGTVRYASPSVTRLLGHLPEQLVERPLFDLIHPEDLKPARSAIVRVLGRGRASVSIEARLRHSDGTWRWCEGVPTNLLATPDVRAILVTFRDVTERREADATRARLAAIVESSGDAIVSTALDGTILTWNAGAERAYGYTASEVTGQPISLLVPPARADEVLNILERVGKGEHLWHFQMTWTRKDGTPRDVSLTLSPLRDATGRVSGISAIARDITTLRRAEELLRLRARQQEVAAYLGRSALAGVDFDVLSAEAVSLAARALGVDHCMVLQVHGPERVVSVQAGARSPEAASSWMISMSEADFEGCMQLYDGPVTIEDVRGNGHIEMPLLTQLGVQSGMSVPIHDAHRTYGIFGAYSVQPRLYTRNDLAFLQAVATVLAACWGRRDAFTVRTDLEEITLPNGAEALPDSGSGASQWRLPPAARPARSAIRPGPVSSQ</sequence>
<feature type="compositionally biased region" description="Low complexity" evidence="4">
    <location>
        <begin position="593"/>
        <end position="607"/>
    </location>
</feature>
<dbReference type="SUPFAM" id="SSF55781">
    <property type="entry name" value="GAF domain-like"/>
    <property type="match status" value="1"/>
</dbReference>
<dbReference type="InterPro" id="IPR003018">
    <property type="entry name" value="GAF"/>
</dbReference>
<comment type="caution">
    <text evidence="8">The sequence shown here is derived from an EMBL/GenBank/DDBJ whole genome shotgun (WGS) entry which is preliminary data.</text>
</comment>
<dbReference type="GO" id="GO:0000160">
    <property type="term" value="P:phosphorelay signal transduction system"/>
    <property type="evidence" value="ECO:0007669"/>
    <property type="project" value="InterPro"/>
</dbReference>
<dbReference type="InterPro" id="IPR001789">
    <property type="entry name" value="Sig_transdc_resp-reg_receiver"/>
</dbReference>
<protein>
    <submittedName>
        <fullName evidence="8">PAS domain S-box protein</fullName>
    </submittedName>
</protein>
<dbReference type="InterPro" id="IPR029016">
    <property type="entry name" value="GAF-like_dom_sf"/>
</dbReference>
<dbReference type="Gene3D" id="3.30.450.20">
    <property type="entry name" value="PAS domain"/>
    <property type="match status" value="2"/>
</dbReference>
<dbReference type="InterPro" id="IPR001610">
    <property type="entry name" value="PAC"/>
</dbReference>
<dbReference type="InterPro" id="IPR035965">
    <property type="entry name" value="PAS-like_dom_sf"/>
</dbReference>
<accession>A0A537LZD8</accession>
<evidence type="ECO:0000256" key="3">
    <source>
        <dbReference type="PROSITE-ProRule" id="PRU00169"/>
    </source>
</evidence>
<reference evidence="8 9" key="1">
    <citation type="journal article" date="2019" name="Nat. Microbiol.">
        <title>Mediterranean grassland soil C-N compound turnover is dependent on rainfall and depth, and is mediated by genomically divergent microorganisms.</title>
        <authorList>
            <person name="Diamond S."/>
            <person name="Andeer P.F."/>
            <person name="Li Z."/>
            <person name="Crits-Christoph A."/>
            <person name="Burstein D."/>
            <person name="Anantharaman K."/>
            <person name="Lane K.R."/>
            <person name="Thomas B.C."/>
            <person name="Pan C."/>
            <person name="Northen T.R."/>
            <person name="Banfield J.F."/>
        </authorList>
    </citation>
    <scope>NUCLEOTIDE SEQUENCE [LARGE SCALE GENOMIC DNA]</scope>
    <source>
        <strain evidence="8">NP_5</strain>
    </source>
</reference>
<dbReference type="Pfam" id="PF00989">
    <property type="entry name" value="PAS"/>
    <property type="match status" value="1"/>
</dbReference>
<dbReference type="AlphaFoldDB" id="A0A537LZD8"/>
<evidence type="ECO:0000256" key="1">
    <source>
        <dbReference type="ARBA" id="ARBA00022679"/>
    </source>
</evidence>
<dbReference type="PANTHER" id="PTHR44757">
    <property type="entry name" value="DIGUANYLATE CYCLASE DGCP"/>
    <property type="match status" value="1"/>
</dbReference>
<dbReference type="PANTHER" id="PTHR44757:SF2">
    <property type="entry name" value="BIOFILM ARCHITECTURE MAINTENANCE PROTEIN MBAA"/>
    <property type="match status" value="1"/>
</dbReference>
<gene>
    <name evidence="8" type="ORF">E6H02_05180</name>
</gene>
<dbReference type="SUPFAM" id="SSF55785">
    <property type="entry name" value="PYP-like sensor domain (PAS domain)"/>
    <property type="match status" value="2"/>
</dbReference>
<dbReference type="SUPFAM" id="SSF52172">
    <property type="entry name" value="CheY-like"/>
    <property type="match status" value="1"/>
</dbReference>
<keyword evidence="2" id="KW-0418">Kinase</keyword>
<dbReference type="Pfam" id="PF01590">
    <property type="entry name" value="GAF"/>
    <property type="match status" value="1"/>
</dbReference>
<evidence type="ECO:0000256" key="2">
    <source>
        <dbReference type="ARBA" id="ARBA00022777"/>
    </source>
</evidence>
<dbReference type="Gene3D" id="3.30.450.40">
    <property type="match status" value="1"/>
</dbReference>